<dbReference type="EMBL" id="JBCGDP010000003">
    <property type="protein sequence ID" value="MEM0575814.1"/>
    <property type="molecule type" value="Genomic_DNA"/>
</dbReference>
<name>A0ABU9NKI3_9FLAO</name>
<protein>
    <submittedName>
        <fullName evidence="2">Helix-turn-helix domain-containing protein</fullName>
    </submittedName>
</protein>
<evidence type="ECO:0000313" key="2">
    <source>
        <dbReference type="EMBL" id="MEM0575814.1"/>
    </source>
</evidence>
<feature type="domain" description="Transposase IS30-like HTH" evidence="1">
    <location>
        <begin position="5"/>
        <end position="44"/>
    </location>
</feature>
<organism evidence="2 3">
    <name type="scientific">Flavobacterium polysaccharolyticum</name>
    <dbReference type="NCBI Taxonomy" id="3133148"/>
    <lineage>
        <taxon>Bacteria</taxon>
        <taxon>Pseudomonadati</taxon>
        <taxon>Bacteroidota</taxon>
        <taxon>Flavobacteriia</taxon>
        <taxon>Flavobacteriales</taxon>
        <taxon>Flavobacteriaceae</taxon>
        <taxon>Flavobacterium</taxon>
    </lineage>
</organism>
<evidence type="ECO:0000259" key="1">
    <source>
        <dbReference type="Pfam" id="PF13936"/>
    </source>
</evidence>
<proteinExistence type="predicted"/>
<dbReference type="Pfam" id="PF13936">
    <property type="entry name" value="HTH_38"/>
    <property type="match status" value="1"/>
</dbReference>
<sequence>MEKLRRRLTLNERIIIQTLLGENRSKSYIANQLKRNRSTITREVNNWIRKASHKYDATIADFFAKEEYLNKRNRDKISTHKSLKAFVYRGWITLWI</sequence>
<accession>A0ABU9NKI3</accession>
<reference evidence="2 3" key="1">
    <citation type="submission" date="2024-03" db="EMBL/GenBank/DDBJ databases">
        <title>Two novel species of the genus Flavobacterium exhibiting potentially degradation of complex polysaccharides.</title>
        <authorList>
            <person name="Lian X."/>
        </authorList>
    </citation>
    <scope>NUCLEOTIDE SEQUENCE [LARGE SCALE GENOMIC DNA]</scope>
    <source>
        <strain evidence="2 3">N6</strain>
    </source>
</reference>
<dbReference type="InterPro" id="IPR025246">
    <property type="entry name" value="IS30-like_HTH"/>
</dbReference>
<comment type="caution">
    <text evidence="2">The sequence shown here is derived from an EMBL/GenBank/DDBJ whole genome shotgun (WGS) entry which is preliminary data.</text>
</comment>
<evidence type="ECO:0000313" key="3">
    <source>
        <dbReference type="Proteomes" id="UP001468798"/>
    </source>
</evidence>
<dbReference type="Gene3D" id="1.10.1270.10">
    <property type="entry name" value="TrpR-like"/>
    <property type="match status" value="1"/>
</dbReference>
<dbReference type="Proteomes" id="UP001468798">
    <property type="component" value="Unassembled WGS sequence"/>
</dbReference>
<keyword evidence="3" id="KW-1185">Reference proteome</keyword>
<gene>
    <name evidence="2" type="ORF">WFZ86_04840</name>
</gene>
<dbReference type="InterPro" id="IPR038116">
    <property type="entry name" value="TrpR-like_sf"/>
</dbReference>